<dbReference type="SUPFAM" id="SSF51905">
    <property type="entry name" value="FAD/NAD(P)-binding domain"/>
    <property type="match status" value="1"/>
</dbReference>
<dbReference type="GO" id="GO:0071949">
    <property type="term" value="F:FAD binding"/>
    <property type="evidence" value="ECO:0007669"/>
    <property type="project" value="InterPro"/>
</dbReference>
<keyword evidence="3" id="KW-0274">FAD</keyword>
<dbReference type="EMBL" id="BQFW01000002">
    <property type="protein sequence ID" value="GJJ68600.1"/>
    <property type="molecule type" value="Genomic_DNA"/>
</dbReference>
<dbReference type="OrthoDB" id="655030at2759"/>
<sequence length="492" mass="53413">MSTSSSSQLPSPASNRPTVIIVGAGLGGLTLAILLEKAGIPYKVLERSPTVKPLGSALSLGDNVAGLFRQIGIYEDFVNASLVSNKVMMRDEKAVLDFSVDFSPRAVLGGAEGRILSRPAMYEILYRQIPKEKILFNKRVLTFKNVEESDKDSRGMSGVRLTCSDGSEHDAHLLVGADGTNSAVRQGIFKLLKDQGTLPPSDDTPLPYNCVCLVGQTGPLDPELYPELLLDECQCNTMNGNMYTWITFTTKYNTLCWMVIQYLDKTTLKEHDTFRTSEWGPEAVGAMANQVRDFAVPHGLPGSGTTLGTLIDLTPKELISKVALEEKVFKKWYSGRTVLIGDACHKLSPFGAVGAATAMQDAVCLANWINTLSSTDDVATIENVFKEYHTERHPVAIAGFRKSRYYASTSAASFKGVFARFFQKNLPNWVWMMVLKKASAFRPQASFLPLAEDKGTVPPAPQPSLTKTLAILEAAAAAKNQSASEATAAAVV</sequence>
<organism evidence="7 8">
    <name type="scientific">Entomortierella parvispora</name>
    <dbReference type="NCBI Taxonomy" id="205924"/>
    <lineage>
        <taxon>Eukaryota</taxon>
        <taxon>Fungi</taxon>
        <taxon>Fungi incertae sedis</taxon>
        <taxon>Mucoromycota</taxon>
        <taxon>Mortierellomycotina</taxon>
        <taxon>Mortierellomycetes</taxon>
        <taxon>Mortierellales</taxon>
        <taxon>Mortierellaceae</taxon>
        <taxon>Entomortierella</taxon>
    </lineage>
</organism>
<evidence type="ECO:0000313" key="7">
    <source>
        <dbReference type="EMBL" id="GJJ68600.1"/>
    </source>
</evidence>
<gene>
    <name evidence="7" type="ORF">EMPS_00946</name>
</gene>
<reference evidence="7" key="2">
    <citation type="journal article" date="2022" name="Microbiol. Resour. Announc.">
        <title>Whole-Genome Sequence of Entomortierella parvispora E1425, a Mucoromycotan Fungus Associated with Burkholderiaceae-Related Endosymbiotic Bacteria.</title>
        <authorList>
            <person name="Herlambang A."/>
            <person name="Guo Y."/>
            <person name="Takashima Y."/>
            <person name="Narisawa K."/>
            <person name="Ohta H."/>
            <person name="Nishizawa T."/>
        </authorList>
    </citation>
    <scope>NUCLEOTIDE SEQUENCE</scope>
    <source>
        <strain evidence="7">E1425</strain>
    </source>
</reference>
<dbReference type="PANTHER" id="PTHR47356">
    <property type="entry name" value="FAD-DEPENDENT MONOOXYGENASE ASQG-RELATED"/>
    <property type="match status" value="1"/>
</dbReference>
<protein>
    <recommendedName>
        <fullName evidence="6">FAD-binding domain-containing protein</fullName>
    </recommendedName>
</protein>
<proteinExistence type="inferred from homology"/>
<dbReference type="Pfam" id="PF01494">
    <property type="entry name" value="FAD_binding_3"/>
    <property type="match status" value="2"/>
</dbReference>
<evidence type="ECO:0000259" key="6">
    <source>
        <dbReference type="Pfam" id="PF01494"/>
    </source>
</evidence>
<evidence type="ECO:0000256" key="2">
    <source>
        <dbReference type="ARBA" id="ARBA00022630"/>
    </source>
</evidence>
<dbReference type="Proteomes" id="UP000827284">
    <property type="component" value="Unassembled WGS sequence"/>
</dbReference>
<feature type="domain" description="FAD-binding" evidence="6">
    <location>
        <begin position="18"/>
        <end position="187"/>
    </location>
</feature>
<keyword evidence="4" id="KW-0560">Oxidoreductase</keyword>
<keyword evidence="5" id="KW-0812">Transmembrane</keyword>
<evidence type="ECO:0000256" key="4">
    <source>
        <dbReference type="ARBA" id="ARBA00023002"/>
    </source>
</evidence>
<evidence type="ECO:0000256" key="5">
    <source>
        <dbReference type="SAM" id="Phobius"/>
    </source>
</evidence>
<dbReference type="PRINTS" id="PR00420">
    <property type="entry name" value="RNGMNOXGNASE"/>
</dbReference>
<comment type="similarity">
    <text evidence="1">Belongs to the paxM FAD-dependent monooxygenase family.</text>
</comment>
<accession>A0A9P3H212</accession>
<feature type="domain" description="FAD-binding" evidence="6">
    <location>
        <begin position="319"/>
        <end position="398"/>
    </location>
</feature>
<dbReference type="GO" id="GO:0004497">
    <property type="term" value="F:monooxygenase activity"/>
    <property type="evidence" value="ECO:0007669"/>
    <property type="project" value="InterPro"/>
</dbReference>
<dbReference type="InterPro" id="IPR050562">
    <property type="entry name" value="FAD_mOase_fung"/>
</dbReference>
<dbReference type="InterPro" id="IPR002938">
    <property type="entry name" value="FAD-bd"/>
</dbReference>
<dbReference type="AlphaFoldDB" id="A0A9P3H212"/>
<evidence type="ECO:0000256" key="3">
    <source>
        <dbReference type="ARBA" id="ARBA00022827"/>
    </source>
</evidence>
<evidence type="ECO:0000313" key="8">
    <source>
        <dbReference type="Proteomes" id="UP000827284"/>
    </source>
</evidence>
<keyword evidence="2" id="KW-0285">Flavoprotein</keyword>
<dbReference type="InterPro" id="IPR036188">
    <property type="entry name" value="FAD/NAD-bd_sf"/>
</dbReference>
<keyword evidence="5" id="KW-0472">Membrane</keyword>
<reference evidence="7" key="1">
    <citation type="submission" date="2021-11" db="EMBL/GenBank/DDBJ databases">
        <authorList>
            <person name="Herlambang A."/>
            <person name="Guo Y."/>
            <person name="Takashima Y."/>
            <person name="Nishizawa T."/>
        </authorList>
    </citation>
    <scope>NUCLEOTIDE SEQUENCE</scope>
    <source>
        <strain evidence="7">E1425</strain>
    </source>
</reference>
<keyword evidence="5" id="KW-1133">Transmembrane helix</keyword>
<feature type="transmembrane region" description="Helical" evidence="5">
    <location>
        <begin position="17"/>
        <end position="35"/>
    </location>
</feature>
<name>A0A9P3H212_9FUNG</name>
<keyword evidence="8" id="KW-1185">Reference proteome</keyword>
<evidence type="ECO:0000256" key="1">
    <source>
        <dbReference type="ARBA" id="ARBA00007992"/>
    </source>
</evidence>
<comment type="caution">
    <text evidence="7">The sequence shown here is derived from an EMBL/GenBank/DDBJ whole genome shotgun (WGS) entry which is preliminary data.</text>
</comment>
<dbReference type="Gene3D" id="3.50.50.60">
    <property type="entry name" value="FAD/NAD(P)-binding domain"/>
    <property type="match status" value="1"/>
</dbReference>
<dbReference type="PANTHER" id="PTHR47356:SF2">
    <property type="entry name" value="FAD-BINDING DOMAIN-CONTAINING PROTEIN-RELATED"/>
    <property type="match status" value="1"/>
</dbReference>